<dbReference type="GO" id="GO:0008168">
    <property type="term" value="F:methyltransferase activity"/>
    <property type="evidence" value="ECO:0007669"/>
    <property type="project" value="UniProtKB-KW"/>
</dbReference>
<gene>
    <name evidence="1" type="ORF">C8J25_10375</name>
</gene>
<dbReference type="CDD" id="cd02440">
    <property type="entry name" value="AdoMet_MTases"/>
    <property type="match status" value="1"/>
</dbReference>
<name>A0A2T5U794_9SPHN</name>
<dbReference type="GO" id="GO:0032259">
    <property type="term" value="P:methylation"/>
    <property type="evidence" value="ECO:0007669"/>
    <property type="project" value="UniProtKB-KW"/>
</dbReference>
<dbReference type="AlphaFoldDB" id="A0A2T5U794"/>
<dbReference type="SUPFAM" id="SSF53335">
    <property type="entry name" value="S-adenosyl-L-methionine-dependent methyltransferases"/>
    <property type="match status" value="1"/>
</dbReference>
<proteinExistence type="predicted"/>
<evidence type="ECO:0000313" key="1">
    <source>
        <dbReference type="EMBL" id="PTW47360.1"/>
    </source>
</evidence>
<dbReference type="Gene3D" id="3.40.50.150">
    <property type="entry name" value="Vaccinia Virus protein VP39"/>
    <property type="match status" value="1"/>
</dbReference>
<dbReference type="EMBL" id="QAYE01000003">
    <property type="protein sequence ID" value="PTW47360.1"/>
    <property type="molecule type" value="Genomic_DNA"/>
</dbReference>
<protein>
    <submittedName>
        <fullName evidence="1">Phospholipid N-methyltransferase</fullName>
    </submittedName>
</protein>
<dbReference type="InterPro" id="IPR029063">
    <property type="entry name" value="SAM-dependent_MTases_sf"/>
</dbReference>
<comment type="caution">
    <text evidence="1">The sequence shown here is derived from an EMBL/GenBank/DDBJ whole genome shotgun (WGS) entry which is preliminary data.</text>
</comment>
<dbReference type="Proteomes" id="UP000244013">
    <property type="component" value="Unassembled WGS sequence"/>
</dbReference>
<keyword evidence="1" id="KW-0808">Transferase</keyword>
<accession>A0A2T5U794</accession>
<organism evidence="1 2">
    <name type="scientific">Sphingomonas faeni</name>
    <dbReference type="NCBI Taxonomy" id="185950"/>
    <lineage>
        <taxon>Bacteria</taxon>
        <taxon>Pseudomonadati</taxon>
        <taxon>Pseudomonadota</taxon>
        <taxon>Alphaproteobacteria</taxon>
        <taxon>Sphingomonadales</taxon>
        <taxon>Sphingomonadaceae</taxon>
        <taxon>Sphingomonas</taxon>
    </lineage>
</organism>
<sequence>MTRHGGHLAQGRLSSDVLSLDRGYPRTVDTASNLHDPASRRLLDPFRFLLEWVRDPVGTAAVAPSGKALAALMIRGIDETTGTVLELGPGTGVFTHALVARGVAESDLTLVEQNPIFARLLQQRFPRATILGIDAADLSHAQTAGTGIFGAAICGLGLRSMDAMQVEAIMRAAFARMKPDAALYLFTYGWRCSVPDEVLTRLGLAAERVGATLRNVPPASVYRLAACAVAG</sequence>
<keyword evidence="1" id="KW-0489">Methyltransferase</keyword>
<reference evidence="1 2" key="1">
    <citation type="submission" date="2018-04" db="EMBL/GenBank/DDBJ databases">
        <title>Genomic Encyclopedia of Type Strains, Phase III (KMG-III): the genomes of soil and plant-associated and newly described type strains.</title>
        <authorList>
            <person name="Whitman W."/>
        </authorList>
    </citation>
    <scope>NUCLEOTIDE SEQUENCE [LARGE SCALE GENOMIC DNA]</scope>
    <source>
        <strain evidence="1 2">MA-olki</strain>
    </source>
</reference>
<evidence type="ECO:0000313" key="2">
    <source>
        <dbReference type="Proteomes" id="UP000244013"/>
    </source>
</evidence>